<sequence>PRTTQITQGPRRNIPITMVDLFNVIMTDDFCPSKRIRNNSAFVHNSRIINESIIYGQIKEGLLQFEINGLMPDSFNNYTIMSDS</sequence>
<evidence type="ECO:0000313" key="2">
    <source>
        <dbReference type="Proteomes" id="UP001566132"/>
    </source>
</evidence>
<comment type="caution">
    <text evidence="1">The sequence shown here is derived from an EMBL/GenBank/DDBJ whole genome shotgun (WGS) entry which is preliminary data.</text>
</comment>
<organism evidence="1 2">
    <name type="scientific">Hypothenemus hampei</name>
    <name type="common">Coffee berry borer</name>
    <dbReference type="NCBI Taxonomy" id="57062"/>
    <lineage>
        <taxon>Eukaryota</taxon>
        <taxon>Metazoa</taxon>
        <taxon>Ecdysozoa</taxon>
        <taxon>Arthropoda</taxon>
        <taxon>Hexapoda</taxon>
        <taxon>Insecta</taxon>
        <taxon>Pterygota</taxon>
        <taxon>Neoptera</taxon>
        <taxon>Endopterygota</taxon>
        <taxon>Coleoptera</taxon>
        <taxon>Polyphaga</taxon>
        <taxon>Cucujiformia</taxon>
        <taxon>Curculionidae</taxon>
        <taxon>Scolytinae</taxon>
        <taxon>Hypothenemus</taxon>
    </lineage>
</organism>
<dbReference type="AlphaFoldDB" id="A0ABD1F3U8"/>
<gene>
    <name evidence="1" type="ORF">ABEB36_003800</name>
</gene>
<keyword evidence="2" id="KW-1185">Reference proteome</keyword>
<dbReference type="EMBL" id="JBDJPC010000003">
    <property type="protein sequence ID" value="KAL1508991.1"/>
    <property type="molecule type" value="Genomic_DNA"/>
</dbReference>
<dbReference type="Proteomes" id="UP001566132">
    <property type="component" value="Unassembled WGS sequence"/>
</dbReference>
<name>A0ABD1F3U8_HYPHA</name>
<accession>A0ABD1F3U8</accession>
<protein>
    <submittedName>
        <fullName evidence="1">Uncharacterized protein</fullName>
    </submittedName>
</protein>
<proteinExistence type="predicted"/>
<reference evidence="1 2" key="1">
    <citation type="submission" date="2024-05" db="EMBL/GenBank/DDBJ databases">
        <title>Genetic variation in Jamaican populations of the coffee berry borer (Hypothenemus hampei).</title>
        <authorList>
            <person name="Errbii M."/>
            <person name="Myrie A."/>
        </authorList>
    </citation>
    <scope>NUCLEOTIDE SEQUENCE [LARGE SCALE GENOMIC DNA]</scope>
    <source>
        <strain evidence="1">JA-Hopewell-2020-01-JO</strain>
        <tissue evidence="1">Whole body</tissue>
    </source>
</reference>
<evidence type="ECO:0000313" key="1">
    <source>
        <dbReference type="EMBL" id="KAL1508991.1"/>
    </source>
</evidence>
<feature type="non-terminal residue" evidence="1">
    <location>
        <position position="1"/>
    </location>
</feature>